<reference evidence="2 3" key="1">
    <citation type="journal article" date="2012" name="Genet. Mol. Biol.">
        <title>Analysis of 16S rRNA and mxaF genes revealing insights into Methylobacterium niche-specific plant association.</title>
        <authorList>
            <person name="Dourado M.N."/>
            <person name="Andreote F.D."/>
            <person name="Dini-Andreote F."/>
            <person name="Conti R."/>
            <person name="Araujo J.M."/>
            <person name="Araujo W.L."/>
        </authorList>
    </citation>
    <scope>NUCLEOTIDE SEQUENCE [LARGE SCALE GENOMIC DNA]</scope>
    <source>
        <strain evidence="2 3">SR1.6/6</strain>
    </source>
</reference>
<gene>
    <name evidence="2" type="ORF">MMSR116_30980</name>
</gene>
<name>A0A6B9FVS0_9HYPH</name>
<organism evidence="2 3">
    <name type="scientific">Methylobacterium mesophilicum SR1.6/6</name>
    <dbReference type="NCBI Taxonomy" id="908290"/>
    <lineage>
        <taxon>Bacteria</taxon>
        <taxon>Pseudomonadati</taxon>
        <taxon>Pseudomonadota</taxon>
        <taxon>Alphaproteobacteria</taxon>
        <taxon>Hyphomicrobiales</taxon>
        <taxon>Methylobacteriaceae</taxon>
        <taxon>Methylobacterium</taxon>
    </lineage>
</organism>
<keyword evidence="1" id="KW-0472">Membrane</keyword>
<accession>A0A6B9FVS0</accession>
<dbReference type="Proteomes" id="UP000012488">
    <property type="component" value="Chromosome"/>
</dbReference>
<reference evidence="2 3" key="2">
    <citation type="journal article" date="2013" name="Genome Announc.">
        <title>Draft Genome Sequence of Methylobacterium mesophilicum Strain SR1.6/6, Isolated from Citrus sinensis.</title>
        <authorList>
            <person name="Marinho Almeida D."/>
            <person name="Dini-Andreote F."/>
            <person name="Camargo Neves A.A."/>
            <person name="Juca Ramos R.T."/>
            <person name="Andreote F.D."/>
            <person name="Carneiro A.R."/>
            <person name="Oliveira de Souza Lima A."/>
            <person name="Caracciolo Gomes de Sa P.H."/>
            <person name="Ribeiro Barbosa M.S."/>
            <person name="Araujo W.L."/>
            <person name="Silva A."/>
        </authorList>
    </citation>
    <scope>NUCLEOTIDE SEQUENCE [LARGE SCALE GENOMIC DNA]</scope>
    <source>
        <strain evidence="2 3">SR1.6/6</strain>
    </source>
</reference>
<evidence type="ECO:0000313" key="3">
    <source>
        <dbReference type="Proteomes" id="UP000012488"/>
    </source>
</evidence>
<dbReference type="EMBL" id="CP043538">
    <property type="protein sequence ID" value="QGY05829.1"/>
    <property type="molecule type" value="Genomic_DNA"/>
</dbReference>
<dbReference type="AlphaFoldDB" id="A0A6B9FVS0"/>
<evidence type="ECO:0000256" key="1">
    <source>
        <dbReference type="SAM" id="Phobius"/>
    </source>
</evidence>
<evidence type="ECO:0000313" key="2">
    <source>
        <dbReference type="EMBL" id="QGY05829.1"/>
    </source>
</evidence>
<sequence>MVRAAAKPVGTSQATAKWGMWAVSAMGVGGVAFHAYGVARMMGRAATPARAMIRVMSALS</sequence>
<protein>
    <submittedName>
        <fullName evidence="2">Uncharacterized protein</fullName>
    </submittedName>
</protein>
<feature type="transmembrane region" description="Helical" evidence="1">
    <location>
        <begin position="18"/>
        <end position="39"/>
    </location>
</feature>
<keyword evidence="1" id="KW-1133">Transmembrane helix</keyword>
<keyword evidence="1" id="KW-0812">Transmembrane</keyword>
<proteinExistence type="predicted"/>
<dbReference type="KEGG" id="mmes:MMSR116_30980"/>